<keyword evidence="4" id="KW-0816">Tricarboxylic acid cycle</keyword>
<dbReference type="Proteomes" id="UP000308901">
    <property type="component" value="Unassembled WGS sequence"/>
</dbReference>
<comment type="cofactor">
    <cofactor evidence="11">
        <name>[4Fe-4S] cluster</name>
        <dbReference type="ChEBI" id="CHEBI:49883"/>
    </cofactor>
    <text evidence="11">Binds 1 [4Fe-4S] cluster.</text>
</comment>
<dbReference type="InterPro" id="IPR001041">
    <property type="entry name" value="2Fe-2S_ferredoxin-type"/>
</dbReference>
<dbReference type="Gene3D" id="1.10.1060.10">
    <property type="entry name" value="Alpha-helical ferredoxin"/>
    <property type="match status" value="1"/>
</dbReference>
<comment type="similarity">
    <text evidence="2 11">Belongs to the succinate dehydrogenase/fumarate reductase iron-sulfur protein family.</text>
</comment>
<dbReference type="SUPFAM" id="SSF46548">
    <property type="entry name" value="alpha-helical ferredoxin"/>
    <property type="match status" value="1"/>
</dbReference>
<evidence type="ECO:0000256" key="1">
    <source>
        <dbReference type="ARBA" id="ARBA00004894"/>
    </source>
</evidence>
<feature type="domain" description="2Fe-2S ferredoxin-type" evidence="12">
    <location>
        <begin position="1"/>
        <end position="85"/>
    </location>
</feature>
<dbReference type="InterPro" id="IPR050573">
    <property type="entry name" value="SDH/FRD_Iron-Sulfur"/>
</dbReference>
<evidence type="ECO:0000259" key="12">
    <source>
        <dbReference type="PROSITE" id="PS51085"/>
    </source>
</evidence>
<keyword evidence="7" id="KW-0560">Oxidoreductase</keyword>
<name>A0A5R8Y1W8_9BACT</name>
<dbReference type="GO" id="GO:0006099">
    <property type="term" value="P:tricarboxylic acid cycle"/>
    <property type="evidence" value="ECO:0007669"/>
    <property type="project" value="UniProtKB-KW"/>
</dbReference>
<keyword evidence="10 11" id="KW-0003">3Fe-4S</keyword>
<keyword evidence="3 11" id="KW-0004">4Fe-4S</keyword>
<keyword evidence="8 11" id="KW-0408">Iron</keyword>
<evidence type="ECO:0000256" key="6">
    <source>
        <dbReference type="ARBA" id="ARBA00022723"/>
    </source>
</evidence>
<dbReference type="Pfam" id="PF13183">
    <property type="entry name" value="Fer4_8"/>
    <property type="match status" value="1"/>
</dbReference>
<dbReference type="OrthoDB" id="9804391at2"/>
<proteinExistence type="inferred from homology"/>
<comment type="cofactor">
    <cofactor evidence="11">
        <name>[3Fe-4S] cluster</name>
        <dbReference type="ChEBI" id="CHEBI:21137"/>
    </cofactor>
    <text evidence="11">Binds 1 [3Fe-4S] cluster.</text>
</comment>
<evidence type="ECO:0000256" key="5">
    <source>
        <dbReference type="ARBA" id="ARBA00022714"/>
    </source>
</evidence>
<evidence type="ECO:0000256" key="4">
    <source>
        <dbReference type="ARBA" id="ARBA00022532"/>
    </source>
</evidence>
<evidence type="ECO:0000256" key="9">
    <source>
        <dbReference type="ARBA" id="ARBA00023014"/>
    </source>
</evidence>
<keyword evidence="6 11" id="KW-0479">Metal-binding</keyword>
<keyword evidence="5 11" id="KW-0001">2Fe-2S</keyword>
<dbReference type="InterPro" id="IPR017900">
    <property type="entry name" value="4Fe4S_Fe_S_CS"/>
</dbReference>
<dbReference type="PROSITE" id="PS00197">
    <property type="entry name" value="2FE2S_FER_1"/>
    <property type="match status" value="1"/>
</dbReference>
<comment type="cofactor">
    <cofactor evidence="11">
        <name>[2Fe-2S] cluster</name>
        <dbReference type="ChEBI" id="CHEBI:190135"/>
    </cofactor>
    <text evidence="11">Binds 1 [2Fe-2S] cluster.</text>
</comment>
<dbReference type="GO" id="GO:0051538">
    <property type="term" value="F:3 iron, 4 sulfur cluster binding"/>
    <property type="evidence" value="ECO:0007669"/>
    <property type="project" value="UniProtKB-KW"/>
</dbReference>
<dbReference type="Gene3D" id="3.10.20.30">
    <property type="match status" value="1"/>
</dbReference>
<dbReference type="PROSITE" id="PS51379">
    <property type="entry name" value="4FE4S_FER_2"/>
    <property type="match status" value="2"/>
</dbReference>
<dbReference type="GO" id="GO:0051539">
    <property type="term" value="F:4 iron, 4 sulfur cluster binding"/>
    <property type="evidence" value="ECO:0007669"/>
    <property type="project" value="UniProtKB-KW"/>
</dbReference>
<comment type="caution">
    <text evidence="14">The sequence shown here is derived from an EMBL/GenBank/DDBJ whole genome shotgun (WGS) entry which is preliminary data.</text>
</comment>
<feature type="domain" description="4Fe-4S ferredoxin-type" evidence="13">
    <location>
        <begin position="174"/>
        <end position="205"/>
    </location>
</feature>
<dbReference type="InterPro" id="IPR012675">
    <property type="entry name" value="Beta-grasp_dom_sf"/>
</dbReference>
<sequence>MNIKIKRFNSEQDIDEIVDYDIKDNKTILESLIEVKIKYDESLAFRCGCRTGICGSCSLRVNGVEKLACKSKLNENDLIEPIKNTKVIKDLIVDLEHESKLLKKSNTFLNKLEETTISKEDEKLIDTQSNCILCQSCFSSCPIYEVNDKFLGPYALTRALRYVDDKKESHKVQTLEKIQDNGVWDCTLCGNCTMVCPQFIDPKTDIMNLRMKSVQNGFEDRSMQYMTGAGFAGGFDTGFDPTGGFNPNGF</sequence>
<dbReference type="InterPro" id="IPR036010">
    <property type="entry name" value="2Fe-2S_ferredoxin-like_sf"/>
</dbReference>
<dbReference type="GO" id="GO:0051537">
    <property type="term" value="F:2 iron, 2 sulfur cluster binding"/>
    <property type="evidence" value="ECO:0007669"/>
    <property type="project" value="UniProtKB-KW"/>
</dbReference>
<dbReference type="InterPro" id="IPR004489">
    <property type="entry name" value="Succ_DH/fum_Rdtase_Fe-S"/>
</dbReference>
<dbReference type="EC" id="1.3.5.1" evidence="11"/>
<comment type="pathway">
    <text evidence="1">Carbohydrate metabolism; tricarboxylic acid cycle; fumarate from succinate (bacterial route): step 1/1.</text>
</comment>
<evidence type="ECO:0000256" key="11">
    <source>
        <dbReference type="RuleBase" id="RU361237"/>
    </source>
</evidence>
<evidence type="ECO:0000313" key="14">
    <source>
        <dbReference type="EMBL" id="TLP39272.1"/>
    </source>
</evidence>
<evidence type="ECO:0000256" key="7">
    <source>
        <dbReference type="ARBA" id="ARBA00023002"/>
    </source>
</evidence>
<feature type="domain" description="4Fe-4S ferredoxin-type" evidence="13">
    <location>
        <begin position="121"/>
        <end position="149"/>
    </location>
</feature>
<dbReference type="InterPro" id="IPR006058">
    <property type="entry name" value="2Fe2S_fd_BS"/>
</dbReference>
<dbReference type="Pfam" id="PF13085">
    <property type="entry name" value="Fer2_3"/>
    <property type="match status" value="1"/>
</dbReference>
<dbReference type="PROSITE" id="PS00198">
    <property type="entry name" value="4FE4S_FER_1"/>
    <property type="match status" value="2"/>
</dbReference>
<dbReference type="GO" id="GO:0046872">
    <property type="term" value="F:metal ion binding"/>
    <property type="evidence" value="ECO:0007669"/>
    <property type="project" value="UniProtKB-KW"/>
</dbReference>
<dbReference type="SUPFAM" id="SSF54292">
    <property type="entry name" value="2Fe-2S ferredoxin-like"/>
    <property type="match status" value="1"/>
</dbReference>
<evidence type="ECO:0000256" key="8">
    <source>
        <dbReference type="ARBA" id="ARBA00023004"/>
    </source>
</evidence>
<keyword evidence="9 11" id="KW-0411">Iron-sulfur</keyword>
<dbReference type="GO" id="GO:0009055">
    <property type="term" value="F:electron transfer activity"/>
    <property type="evidence" value="ECO:0007669"/>
    <property type="project" value="InterPro"/>
</dbReference>
<dbReference type="PANTHER" id="PTHR11921">
    <property type="entry name" value="SUCCINATE DEHYDROGENASE IRON-SULFUR PROTEIN"/>
    <property type="match status" value="1"/>
</dbReference>
<evidence type="ECO:0000313" key="15">
    <source>
        <dbReference type="Proteomes" id="UP000308901"/>
    </source>
</evidence>
<gene>
    <name evidence="14" type="ORF">FDK22_05215</name>
</gene>
<evidence type="ECO:0000259" key="13">
    <source>
        <dbReference type="PROSITE" id="PS51379"/>
    </source>
</evidence>
<dbReference type="PROSITE" id="PS51085">
    <property type="entry name" value="2FE2S_FER_2"/>
    <property type="match status" value="1"/>
</dbReference>
<dbReference type="InterPro" id="IPR025192">
    <property type="entry name" value="Succ_DH/fum_Rdtase_N"/>
</dbReference>
<reference evidence="14 15" key="1">
    <citation type="submission" date="2019-05" db="EMBL/GenBank/DDBJ databases">
        <title>Arcobacter sp. nov., isolated from sea sediment.</title>
        <authorList>
            <person name="Kim W."/>
        </authorList>
    </citation>
    <scope>NUCLEOTIDE SEQUENCE [LARGE SCALE GENOMIC DNA]</scope>
    <source>
        <strain evidence="14 15">CAU 1517</strain>
    </source>
</reference>
<dbReference type="GO" id="GO:0022904">
    <property type="term" value="P:respiratory electron transport chain"/>
    <property type="evidence" value="ECO:0007669"/>
    <property type="project" value="TreeGrafter"/>
</dbReference>
<comment type="catalytic activity">
    <reaction evidence="11">
        <text>a menaquinone + succinate = a menaquinol + fumarate</text>
        <dbReference type="Rhea" id="RHEA:27834"/>
        <dbReference type="Rhea" id="RHEA-COMP:9537"/>
        <dbReference type="Rhea" id="RHEA-COMP:9539"/>
        <dbReference type="ChEBI" id="CHEBI:16374"/>
        <dbReference type="ChEBI" id="CHEBI:18151"/>
        <dbReference type="ChEBI" id="CHEBI:29806"/>
        <dbReference type="ChEBI" id="CHEBI:30031"/>
        <dbReference type="EC" id="1.3.5.1"/>
    </reaction>
</comment>
<evidence type="ECO:0000256" key="10">
    <source>
        <dbReference type="ARBA" id="ARBA00023291"/>
    </source>
</evidence>
<dbReference type="AlphaFoldDB" id="A0A5R8Y1W8"/>
<dbReference type="InterPro" id="IPR009051">
    <property type="entry name" value="Helical_ferredxn"/>
</dbReference>
<organism evidence="14 15">
    <name type="scientific">Arcobacter arenosus</name>
    <dbReference type="NCBI Taxonomy" id="2576037"/>
    <lineage>
        <taxon>Bacteria</taxon>
        <taxon>Pseudomonadati</taxon>
        <taxon>Campylobacterota</taxon>
        <taxon>Epsilonproteobacteria</taxon>
        <taxon>Campylobacterales</taxon>
        <taxon>Arcobacteraceae</taxon>
        <taxon>Arcobacter</taxon>
    </lineage>
</organism>
<dbReference type="RefSeq" id="WP_138151855.1">
    <property type="nucleotide sequence ID" value="NZ_VANU01000002.1"/>
</dbReference>
<dbReference type="NCBIfam" id="TIGR00384">
    <property type="entry name" value="dhsB"/>
    <property type="match status" value="1"/>
</dbReference>
<keyword evidence="15" id="KW-1185">Reference proteome</keyword>
<dbReference type="PANTHER" id="PTHR11921:SF29">
    <property type="entry name" value="SUCCINATE DEHYDROGENASE [UBIQUINONE] IRON-SULFUR SUBUNIT, MITOCHONDRIAL"/>
    <property type="match status" value="1"/>
</dbReference>
<protein>
    <recommendedName>
        <fullName evidence="11">Fumarate reductase iron-sulfur subunit</fullName>
        <ecNumber evidence="11">1.3.5.1</ecNumber>
    </recommendedName>
</protein>
<evidence type="ECO:0000256" key="3">
    <source>
        <dbReference type="ARBA" id="ARBA00022485"/>
    </source>
</evidence>
<dbReference type="EMBL" id="VANU01000002">
    <property type="protein sequence ID" value="TLP39272.1"/>
    <property type="molecule type" value="Genomic_DNA"/>
</dbReference>
<evidence type="ECO:0000256" key="2">
    <source>
        <dbReference type="ARBA" id="ARBA00009433"/>
    </source>
</evidence>
<dbReference type="GO" id="GO:0008177">
    <property type="term" value="F:succinate dehydrogenase (quinone) activity"/>
    <property type="evidence" value="ECO:0007669"/>
    <property type="project" value="UniProtKB-EC"/>
</dbReference>
<dbReference type="InterPro" id="IPR017896">
    <property type="entry name" value="4Fe4S_Fe-S-bd"/>
</dbReference>
<accession>A0A5R8Y1W8</accession>